<dbReference type="InterPro" id="IPR009526">
    <property type="entry name" value="DUF1146"/>
</dbReference>
<organism evidence="2 3">
    <name type="scientific">Aquibacillus koreensis</name>
    <dbReference type="NCBI Taxonomy" id="279446"/>
    <lineage>
        <taxon>Bacteria</taxon>
        <taxon>Bacillati</taxon>
        <taxon>Bacillota</taxon>
        <taxon>Bacilli</taxon>
        <taxon>Bacillales</taxon>
        <taxon>Bacillaceae</taxon>
        <taxon>Aquibacillus</taxon>
    </lineage>
</organism>
<keyword evidence="1" id="KW-0812">Transmembrane</keyword>
<keyword evidence="1" id="KW-0472">Membrane</keyword>
<feature type="transmembrane region" description="Helical" evidence="1">
    <location>
        <begin position="7"/>
        <end position="26"/>
    </location>
</feature>
<keyword evidence="3" id="KW-1185">Reference proteome</keyword>
<name>A0A9X4AIT7_9BACI</name>
<evidence type="ECO:0000256" key="1">
    <source>
        <dbReference type="SAM" id="Phobius"/>
    </source>
</evidence>
<dbReference type="EMBL" id="JAMQJZ010000003">
    <property type="protein sequence ID" value="MDC3419740.1"/>
    <property type="molecule type" value="Genomic_DNA"/>
</dbReference>
<gene>
    <name evidence="2" type="ORF">NC661_05090</name>
</gene>
<dbReference type="NCBIfam" id="TIGR02327">
    <property type="entry name" value="int_mem_ywzB"/>
    <property type="match status" value="1"/>
</dbReference>
<protein>
    <submittedName>
        <fullName evidence="2">DUF1146 family protein</fullName>
    </submittedName>
</protein>
<dbReference type="Proteomes" id="UP001145072">
    <property type="component" value="Unassembled WGS sequence"/>
</dbReference>
<dbReference type="AlphaFoldDB" id="A0A9X4AIT7"/>
<accession>A0A9X4AIT7</accession>
<evidence type="ECO:0000313" key="2">
    <source>
        <dbReference type="EMBL" id="MDC3419740.1"/>
    </source>
</evidence>
<comment type="caution">
    <text evidence="2">The sequence shown here is derived from an EMBL/GenBank/DDBJ whole genome shotgun (WGS) entry which is preliminary data.</text>
</comment>
<proteinExistence type="predicted"/>
<feature type="transmembrane region" description="Helical" evidence="1">
    <location>
        <begin position="46"/>
        <end position="63"/>
    </location>
</feature>
<keyword evidence="1" id="KW-1133">Transmembrane helix</keyword>
<reference evidence="2" key="1">
    <citation type="submission" date="2022-06" db="EMBL/GenBank/DDBJ databases">
        <title>Aquibacillus sp. a new bacterium isolated from soil saline samples.</title>
        <authorList>
            <person name="Galisteo C."/>
            <person name="De La Haba R."/>
            <person name="Sanchez-Porro C."/>
            <person name="Ventosa A."/>
        </authorList>
    </citation>
    <scope>NUCLEOTIDE SEQUENCE</scope>
    <source>
        <strain evidence="2">JCM 12387</strain>
    </source>
</reference>
<dbReference type="Pfam" id="PF06612">
    <property type="entry name" value="DUF1146"/>
    <property type="match status" value="1"/>
</dbReference>
<sequence length="76" mass="9081">MQILGQDALISMLSHIIFIIITWYAIQSVNFDEWFRKMKVFEARILIIFITIAIGTTVSRFFLEFLSWSQQLIYLF</sequence>
<evidence type="ECO:0000313" key="3">
    <source>
        <dbReference type="Proteomes" id="UP001145072"/>
    </source>
</evidence>